<feature type="compositionally biased region" description="Polar residues" evidence="1">
    <location>
        <begin position="23"/>
        <end position="34"/>
    </location>
</feature>
<proteinExistence type="predicted"/>
<evidence type="ECO:0000313" key="3">
    <source>
        <dbReference type="Proteomes" id="UP000595140"/>
    </source>
</evidence>
<accession>A0A484MFD0</accession>
<dbReference type="EMBL" id="OOIL02003368">
    <property type="protein sequence ID" value="VFQ87445.1"/>
    <property type="molecule type" value="Genomic_DNA"/>
</dbReference>
<protein>
    <submittedName>
        <fullName evidence="2">Uncharacterized protein</fullName>
    </submittedName>
</protein>
<organism evidence="2 3">
    <name type="scientific">Cuscuta campestris</name>
    <dbReference type="NCBI Taxonomy" id="132261"/>
    <lineage>
        <taxon>Eukaryota</taxon>
        <taxon>Viridiplantae</taxon>
        <taxon>Streptophyta</taxon>
        <taxon>Embryophyta</taxon>
        <taxon>Tracheophyta</taxon>
        <taxon>Spermatophyta</taxon>
        <taxon>Magnoliopsida</taxon>
        <taxon>eudicotyledons</taxon>
        <taxon>Gunneridae</taxon>
        <taxon>Pentapetalae</taxon>
        <taxon>asterids</taxon>
        <taxon>lamiids</taxon>
        <taxon>Solanales</taxon>
        <taxon>Convolvulaceae</taxon>
        <taxon>Cuscuteae</taxon>
        <taxon>Cuscuta</taxon>
        <taxon>Cuscuta subgen. Grammica</taxon>
        <taxon>Cuscuta sect. Cleistogrammica</taxon>
    </lineage>
</organism>
<keyword evidence="3" id="KW-1185">Reference proteome</keyword>
<name>A0A484MFD0_9ASTE</name>
<gene>
    <name evidence="2" type="ORF">CCAM_LOCUS29221</name>
</gene>
<dbReference type="Proteomes" id="UP000595140">
    <property type="component" value="Unassembled WGS sequence"/>
</dbReference>
<sequence length="279" mass="32675">MFLANDSKSFRFPLRLRKLSVNPPKSDQGFSTKTAMARRTCGWSSPSTPNKRRLYDSFDSGVFLSEGEDKDEMISAEKDVSFEDEGNMDEEKDLRLADKGKEPITVEEEGEDWEDWTRLFQVGDGDVWETKSFSKYGKQNWACFYYYFDDDFYRLPRDYFKPGEDPRSRSRSFMLKMGHSLTYELLSNDFWKASYGAKIAIVFLNKENKMGKTFKFESLSKLSIGKRSHQPSGTIYFITFVATETDSGLEREFQASFLRPYTHRNVWCLRALREKPYVF</sequence>
<reference evidence="2 3" key="1">
    <citation type="submission" date="2018-04" db="EMBL/GenBank/DDBJ databases">
        <authorList>
            <person name="Vogel A."/>
        </authorList>
    </citation>
    <scope>NUCLEOTIDE SEQUENCE [LARGE SCALE GENOMIC DNA]</scope>
</reference>
<dbReference type="AlphaFoldDB" id="A0A484MFD0"/>
<feature type="region of interest" description="Disordered" evidence="1">
    <location>
        <begin position="23"/>
        <end position="48"/>
    </location>
</feature>
<evidence type="ECO:0000256" key="1">
    <source>
        <dbReference type="SAM" id="MobiDB-lite"/>
    </source>
</evidence>
<evidence type="ECO:0000313" key="2">
    <source>
        <dbReference type="EMBL" id="VFQ87445.1"/>
    </source>
</evidence>